<name>E9E5U2_METAQ</name>
<accession>E9E5U2</accession>
<dbReference type="EMBL" id="GL698507">
    <property type="protein sequence ID" value="EFY88805.1"/>
    <property type="molecule type" value="Genomic_DNA"/>
</dbReference>
<protein>
    <submittedName>
        <fullName evidence="2">Uncharacterized protein</fullName>
    </submittedName>
</protein>
<proteinExistence type="predicted"/>
<gene>
    <name evidence="2" type="ORF">MAC_05240</name>
</gene>
<feature type="region of interest" description="Disordered" evidence="1">
    <location>
        <begin position="1"/>
        <end position="20"/>
    </location>
</feature>
<dbReference type="Proteomes" id="UP000002499">
    <property type="component" value="Unassembled WGS sequence"/>
</dbReference>
<organism evidence="3">
    <name type="scientific">Metarhizium acridum (strain CQMa 102)</name>
    <dbReference type="NCBI Taxonomy" id="655827"/>
    <lineage>
        <taxon>Eukaryota</taxon>
        <taxon>Fungi</taxon>
        <taxon>Dikarya</taxon>
        <taxon>Ascomycota</taxon>
        <taxon>Pezizomycotina</taxon>
        <taxon>Sordariomycetes</taxon>
        <taxon>Hypocreomycetidae</taxon>
        <taxon>Hypocreales</taxon>
        <taxon>Clavicipitaceae</taxon>
        <taxon>Metarhizium</taxon>
    </lineage>
</organism>
<dbReference type="HOGENOM" id="CLU_2184565_0_0_1"/>
<keyword evidence="3" id="KW-1185">Reference proteome</keyword>
<evidence type="ECO:0000313" key="3">
    <source>
        <dbReference type="Proteomes" id="UP000002499"/>
    </source>
</evidence>
<dbReference type="InParanoid" id="E9E5U2"/>
<evidence type="ECO:0000313" key="2">
    <source>
        <dbReference type="EMBL" id="EFY88805.1"/>
    </source>
</evidence>
<dbReference type="AlphaFoldDB" id="E9E5U2"/>
<evidence type="ECO:0000256" key="1">
    <source>
        <dbReference type="SAM" id="MobiDB-lite"/>
    </source>
</evidence>
<sequence>MLRISQLMEPSEPSEGGVWGQHNVSEAVAVTDSLGFFKEQGLFYQEDATVGAIVNALDAQGLSGTNEGFKFFTGYLVGDAVCGKKKIIQYTSDQRAAYSANTRTIPEAS</sequence>
<reference evidence="2 3" key="1">
    <citation type="journal article" date="2011" name="PLoS Genet.">
        <title>Genome sequencing and comparative transcriptomics of the model entomopathogenic fungi Metarhizium anisopliae and M. acridum.</title>
        <authorList>
            <person name="Gao Q."/>
            <person name="Jin K."/>
            <person name="Ying S.H."/>
            <person name="Zhang Y."/>
            <person name="Xiao G."/>
            <person name="Shang Y."/>
            <person name="Duan Z."/>
            <person name="Hu X."/>
            <person name="Xie X.Q."/>
            <person name="Zhou G."/>
            <person name="Peng G."/>
            <person name="Luo Z."/>
            <person name="Huang W."/>
            <person name="Wang B."/>
            <person name="Fang W."/>
            <person name="Wang S."/>
            <person name="Zhong Y."/>
            <person name="Ma L.J."/>
            <person name="St Leger R.J."/>
            <person name="Zhao G.P."/>
            <person name="Pei Y."/>
            <person name="Feng M.G."/>
            <person name="Xia Y."/>
            <person name="Wang C."/>
        </authorList>
    </citation>
    <scope>NUCLEOTIDE SEQUENCE [LARGE SCALE GENOMIC DNA]</scope>
    <source>
        <strain evidence="2 3">CQMa 102</strain>
    </source>
</reference>
<dbReference type="OrthoDB" id="5068804at2759"/>